<name>A0A7Y6EG13_9SPHN</name>
<dbReference type="Gene3D" id="1.10.357.10">
    <property type="entry name" value="Tetracycline Repressor, domain 2"/>
    <property type="match status" value="1"/>
</dbReference>
<evidence type="ECO:0000313" key="4">
    <source>
        <dbReference type="EMBL" id="NUU45906.1"/>
    </source>
</evidence>
<evidence type="ECO:0000256" key="2">
    <source>
        <dbReference type="PROSITE-ProRule" id="PRU00335"/>
    </source>
</evidence>
<proteinExistence type="predicted"/>
<comment type="caution">
    <text evidence="4">The sequence shown here is derived from an EMBL/GenBank/DDBJ whole genome shotgun (WGS) entry which is preliminary data.</text>
</comment>
<gene>
    <name evidence="4" type="ORF">HP438_02795</name>
</gene>
<dbReference type="GO" id="GO:0003677">
    <property type="term" value="F:DNA binding"/>
    <property type="evidence" value="ECO:0007669"/>
    <property type="project" value="UniProtKB-UniRule"/>
</dbReference>
<evidence type="ECO:0000313" key="5">
    <source>
        <dbReference type="Proteomes" id="UP000536441"/>
    </source>
</evidence>
<keyword evidence="5" id="KW-1185">Reference proteome</keyword>
<dbReference type="EMBL" id="JABMCH010000049">
    <property type="protein sequence ID" value="NUU45906.1"/>
    <property type="molecule type" value="Genomic_DNA"/>
</dbReference>
<dbReference type="InterPro" id="IPR009057">
    <property type="entry name" value="Homeodomain-like_sf"/>
</dbReference>
<dbReference type="SUPFAM" id="SSF46689">
    <property type="entry name" value="Homeodomain-like"/>
    <property type="match status" value="1"/>
</dbReference>
<dbReference type="PROSITE" id="PS50977">
    <property type="entry name" value="HTH_TETR_2"/>
    <property type="match status" value="1"/>
</dbReference>
<dbReference type="Proteomes" id="UP000536441">
    <property type="component" value="Unassembled WGS sequence"/>
</dbReference>
<protein>
    <submittedName>
        <fullName evidence="4">TetR/AcrR family transcriptional regulator</fullName>
    </submittedName>
</protein>
<dbReference type="RefSeq" id="WP_175310689.1">
    <property type="nucleotide sequence ID" value="NZ_CBCRYR010000085.1"/>
</dbReference>
<evidence type="ECO:0000256" key="1">
    <source>
        <dbReference type="ARBA" id="ARBA00023125"/>
    </source>
</evidence>
<feature type="domain" description="HTH tetR-type" evidence="3">
    <location>
        <begin position="1"/>
        <end position="54"/>
    </location>
</feature>
<reference evidence="4 5" key="1">
    <citation type="submission" date="2020-05" db="EMBL/GenBank/DDBJ databases">
        <title>Genome Sequencing of Type Strains.</title>
        <authorList>
            <person name="Lemaire J.F."/>
            <person name="Inderbitzin P."/>
            <person name="Gregorio O.A."/>
            <person name="Collins S.B."/>
            <person name="Wespe N."/>
            <person name="Knight-Connoni V."/>
        </authorList>
    </citation>
    <scope>NUCLEOTIDE SEQUENCE [LARGE SCALE GENOMIC DNA]</scope>
    <source>
        <strain evidence="4 5">DSM 100049</strain>
    </source>
</reference>
<accession>A0A7Y6EG13</accession>
<dbReference type="Pfam" id="PF00440">
    <property type="entry name" value="TetR_N"/>
    <property type="match status" value="1"/>
</dbReference>
<dbReference type="AlphaFoldDB" id="A0A7Y6EG13"/>
<evidence type="ECO:0000259" key="3">
    <source>
        <dbReference type="PROSITE" id="PS50977"/>
    </source>
</evidence>
<dbReference type="InterPro" id="IPR001647">
    <property type="entry name" value="HTH_TetR"/>
</dbReference>
<organism evidence="4 5">
    <name type="scientific">Sphingomonas zeae</name>
    <dbReference type="NCBI Taxonomy" id="1646122"/>
    <lineage>
        <taxon>Bacteria</taxon>
        <taxon>Pseudomonadati</taxon>
        <taxon>Pseudomonadota</taxon>
        <taxon>Alphaproteobacteria</taxon>
        <taxon>Sphingomonadales</taxon>
        <taxon>Sphingomonadaceae</taxon>
        <taxon>Sphingomonas</taxon>
    </lineage>
</organism>
<sequence length="189" mass="19946">MAAAREILVAEGPGAITLQGVAAALGMTHGSITHNFGTAANLQAAVADSLVEELLFEVCTGTSLLRTGAIDEEALVDRVFEVFERTGVGRLIGWLAGHSSPLLAPLFERFARLPAELSKHETDHAAFAETDLPAIIEGIVMPALSASLIGADLLKALNLPESFTRDRVGRYLADERSSRLAATANARAE</sequence>
<keyword evidence="1 2" id="KW-0238">DNA-binding</keyword>
<feature type="DNA-binding region" description="H-T-H motif" evidence="2">
    <location>
        <begin position="17"/>
        <end position="36"/>
    </location>
</feature>